<proteinExistence type="predicted"/>
<evidence type="ECO:0000313" key="2">
    <source>
        <dbReference type="EMBL" id="MCP1339128.1"/>
    </source>
</evidence>
<dbReference type="RefSeq" id="WP_253618661.1">
    <property type="nucleotide sequence ID" value="NZ_JAMZDE010000006.1"/>
</dbReference>
<name>A0A9X2G2C2_9GAMM</name>
<evidence type="ECO:0000313" key="3">
    <source>
        <dbReference type="Proteomes" id="UP001139474"/>
    </source>
</evidence>
<gene>
    <name evidence="2" type="ORF">NJR55_05925</name>
</gene>
<sequence>MTIFEELRADHDKQRQLLELLLDTEGDVPERKKHYQQLKVQLEQHAAAEERYFYSPLIDDDTTIGMSRHGIAEHHEIDELVETLEQTEMSSPAWLQHLKNLKHKVLHHLEDEEQGFFQQAGKVLNETEKASLANDYRKMMEEKGV</sequence>
<reference evidence="2" key="1">
    <citation type="submission" date="2022-06" db="EMBL/GenBank/DDBJ databases">
        <title>Idiomarina rhizosphaerae M1R2S28.</title>
        <authorList>
            <person name="Sun J.-Q."/>
            <person name="Li L.-F."/>
        </authorList>
    </citation>
    <scope>NUCLEOTIDE SEQUENCE</scope>
    <source>
        <strain evidence="2">M1R2S28</strain>
    </source>
</reference>
<dbReference type="CDD" id="cd12108">
    <property type="entry name" value="Hr-like"/>
    <property type="match status" value="1"/>
</dbReference>
<accession>A0A9X2G2C2</accession>
<dbReference type="AlphaFoldDB" id="A0A9X2G2C2"/>
<keyword evidence="3" id="KW-1185">Reference proteome</keyword>
<organism evidence="2 3">
    <name type="scientific">Idiomarina rhizosphaerae</name>
    <dbReference type="NCBI Taxonomy" id="2961572"/>
    <lineage>
        <taxon>Bacteria</taxon>
        <taxon>Pseudomonadati</taxon>
        <taxon>Pseudomonadota</taxon>
        <taxon>Gammaproteobacteria</taxon>
        <taxon>Alteromonadales</taxon>
        <taxon>Idiomarinaceae</taxon>
        <taxon>Idiomarina</taxon>
    </lineage>
</organism>
<protein>
    <submittedName>
        <fullName evidence="2">Hemerythrin domain-containing protein</fullName>
    </submittedName>
</protein>
<dbReference type="Proteomes" id="UP001139474">
    <property type="component" value="Unassembled WGS sequence"/>
</dbReference>
<dbReference type="InterPro" id="IPR012312">
    <property type="entry name" value="Hemerythrin-like"/>
</dbReference>
<dbReference type="EMBL" id="JAMZDE010000006">
    <property type="protein sequence ID" value="MCP1339128.1"/>
    <property type="molecule type" value="Genomic_DNA"/>
</dbReference>
<dbReference type="Gene3D" id="1.20.120.520">
    <property type="entry name" value="nmb1532 protein domain like"/>
    <property type="match status" value="1"/>
</dbReference>
<evidence type="ECO:0000259" key="1">
    <source>
        <dbReference type="Pfam" id="PF01814"/>
    </source>
</evidence>
<feature type="domain" description="Hemerythrin-like" evidence="1">
    <location>
        <begin position="2"/>
        <end position="119"/>
    </location>
</feature>
<dbReference type="Pfam" id="PF01814">
    <property type="entry name" value="Hemerythrin"/>
    <property type="match status" value="1"/>
</dbReference>
<dbReference type="PANTHER" id="PTHR35585:SF1">
    <property type="entry name" value="HHE DOMAIN PROTEIN (AFU_ORTHOLOGUE AFUA_4G00730)"/>
    <property type="match status" value="1"/>
</dbReference>
<dbReference type="PANTHER" id="PTHR35585">
    <property type="entry name" value="HHE DOMAIN PROTEIN (AFU_ORTHOLOGUE AFUA_4G00730)"/>
    <property type="match status" value="1"/>
</dbReference>
<comment type="caution">
    <text evidence="2">The sequence shown here is derived from an EMBL/GenBank/DDBJ whole genome shotgun (WGS) entry which is preliminary data.</text>
</comment>